<dbReference type="Proteomes" id="UP000594262">
    <property type="component" value="Unplaced"/>
</dbReference>
<feature type="domain" description="Fibrinogen C-terminal" evidence="2">
    <location>
        <begin position="90"/>
        <end position="308"/>
    </location>
</feature>
<dbReference type="PROSITE" id="PS51406">
    <property type="entry name" value="FIBRINOGEN_C_2"/>
    <property type="match status" value="1"/>
</dbReference>
<sequence>METSKMLAIICIQLFVCIFQASSTSTNQTAGRLLDKTITNLRQNVHVLKQSTQHLQKEVQLLNSEVGYLRKLHGHCAPCKPIKDSSNCDCTDVEPMQDCLEFLQAGFRKNGLYKIHGPRFSEINVFCDQTSQGGGFTTIMRRQDGSVNFQRPWKDYKFGFGKLLTEFWFGNENMHDLTKSTFAPKSSTLLINMRMKGQTKPVYAKYDTFEIGNEASKYTLKISGASGNASHLTGSDSFLGYHNNMKFSTYDRDNDNYSGHCSNDFGRVGWWFNGCYYTLLTGNYNFTKGGGKIHWRKFNLPEFVEMKI</sequence>
<dbReference type="Pfam" id="PF00147">
    <property type="entry name" value="Fibrinogen_C"/>
    <property type="match status" value="1"/>
</dbReference>
<evidence type="ECO:0000313" key="4">
    <source>
        <dbReference type="Proteomes" id="UP000594262"/>
    </source>
</evidence>
<dbReference type="AlphaFoldDB" id="A0A7M5VAE5"/>
<keyword evidence="4" id="KW-1185">Reference proteome</keyword>
<dbReference type="InterPro" id="IPR014716">
    <property type="entry name" value="Fibrinogen_a/b/g_C_1"/>
</dbReference>
<feature type="chain" id="PRO_5029910096" description="Fibrinogen C-terminal domain-containing protein" evidence="1">
    <location>
        <begin position="24"/>
        <end position="308"/>
    </location>
</feature>
<proteinExistence type="predicted"/>
<dbReference type="SMART" id="SM00186">
    <property type="entry name" value="FBG"/>
    <property type="match status" value="1"/>
</dbReference>
<dbReference type="CDD" id="cd00087">
    <property type="entry name" value="FReD"/>
    <property type="match status" value="1"/>
</dbReference>
<protein>
    <recommendedName>
        <fullName evidence="2">Fibrinogen C-terminal domain-containing protein</fullName>
    </recommendedName>
</protein>
<reference evidence="3" key="1">
    <citation type="submission" date="2021-01" db="UniProtKB">
        <authorList>
            <consortium name="EnsemblMetazoa"/>
        </authorList>
    </citation>
    <scope>IDENTIFICATION</scope>
</reference>
<dbReference type="EnsemblMetazoa" id="CLYHEMT008872.1">
    <property type="protein sequence ID" value="CLYHEMP008872.1"/>
    <property type="gene ID" value="CLYHEMG008872"/>
</dbReference>
<dbReference type="Gene3D" id="3.90.215.10">
    <property type="entry name" value="Gamma Fibrinogen, chain A, domain 1"/>
    <property type="match status" value="1"/>
</dbReference>
<accession>A0A7M5VAE5</accession>
<dbReference type="InterPro" id="IPR036056">
    <property type="entry name" value="Fibrinogen-like_C"/>
</dbReference>
<dbReference type="SUPFAM" id="SSF56496">
    <property type="entry name" value="Fibrinogen C-terminal domain-like"/>
    <property type="match status" value="1"/>
</dbReference>
<dbReference type="InterPro" id="IPR002181">
    <property type="entry name" value="Fibrinogen_a/b/g_C_dom"/>
</dbReference>
<evidence type="ECO:0000256" key="1">
    <source>
        <dbReference type="SAM" id="SignalP"/>
    </source>
</evidence>
<evidence type="ECO:0000259" key="2">
    <source>
        <dbReference type="PROSITE" id="PS51406"/>
    </source>
</evidence>
<keyword evidence="1" id="KW-0732">Signal</keyword>
<feature type="signal peptide" evidence="1">
    <location>
        <begin position="1"/>
        <end position="23"/>
    </location>
</feature>
<name>A0A7M5VAE5_9CNID</name>
<organism evidence="3 4">
    <name type="scientific">Clytia hemisphaerica</name>
    <dbReference type="NCBI Taxonomy" id="252671"/>
    <lineage>
        <taxon>Eukaryota</taxon>
        <taxon>Metazoa</taxon>
        <taxon>Cnidaria</taxon>
        <taxon>Hydrozoa</taxon>
        <taxon>Hydroidolina</taxon>
        <taxon>Leptothecata</taxon>
        <taxon>Obeliida</taxon>
        <taxon>Clytiidae</taxon>
        <taxon>Clytia</taxon>
    </lineage>
</organism>
<dbReference type="GO" id="GO:0005615">
    <property type="term" value="C:extracellular space"/>
    <property type="evidence" value="ECO:0007669"/>
    <property type="project" value="TreeGrafter"/>
</dbReference>
<evidence type="ECO:0000313" key="3">
    <source>
        <dbReference type="EnsemblMetazoa" id="CLYHEMP008872.1"/>
    </source>
</evidence>
<dbReference type="PANTHER" id="PTHR19143">
    <property type="entry name" value="FIBRINOGEN/TENASCIN/ANGIOPOEITIN"/>
    <property type="match status" value="1"/>
</dbReference>
<dbReference type="OrthoDB" id="6345539at2759"/>
<dbReference type="InterPro" id="IPR050373">
    <property type="entry name" value="Fibrinogen_C-term_domain"/>
</dbReference>